<dbReference type="Pfam" id="PF12833">
    <property type="entry name" value="HTH_18"/>
    <property type="match status" value="1"/>
</dbReference>
<dbReference type="SUPFAM" id="SSF52172">
    <property type="entry name" value="CheY-like"/>
    <property type="match status" value="1"/>
</dbReference>
<dbReference type="PROSITE" id="PS01124">
    <property type="entry name" value="HTH_ARAC_FAMILY_2"/>
    <property type="match status" value="1"/>
</dbReference>
<dbReference type="RefSeq" id="WP_068686401.1">
    <property type="nucleotide sequence ID" value="NZ_LYPA01000073.1"/>
</dbReference>
<dbReference type="GO" id="GO:0000160">
    <property type="term" value="P:phosphorelay signal transduction system"/>
    <property type="evidence" value="ECO:0007669"/>
    <property type="project" value="UniProtKB-KW"/>
</dbReference>
<evidence type="ECO:0000256" key="8">
    <source>
        <dbReference type="PROSITE-ProRule" id="PRU00169"/>
    </source>
</evidence>
<evidence type="ECO:0000313" key="11">
    <source>
        <dbReference type="EMBL" id="OBR63435.1"/>
    </source>
</evidence>
<dbReference type="InterPro" id="IPR018062">
    <property type="entry name" value="HTH_AraC-typ_CS"/>
</dbReference>
<dbReference type="InterPro" id="IPR051552">
    <property type="entry name" value="HptR"/>
</dbReference>
<keyword evidence="3 8" id="KW-0597">Phosphoprotein</keyword>
<dbReference type="EMBL" id="LYPA01000073">
    <property type="protein sequence ID" value="OBR63435.1"/>
    <property type="molecule type" value="Genomic_DNA"/>
</dbReference>
<dbReference type="OrthoDB" id="2508795at2"/>
<organism evidence="11 12">
    <name type="scientific">Paenibacillus oryzae</name>
    <dbReference type="NCBI Taxonomy" id="1844972"/>
    <lineage>
        <taxon>Bacteria</taxon>
        <taxon>Bacillati</taxon>
        <taxon>Bacillota</taxon>
        <taxon>Bacilli</taxon>
        <taxon>Bacillales</taxon>
        <taxon>Paenibacillaceae</taxon>
        <taxon>Paenibacillus</taxon>
    </lineage>
</organism>
<evidence type="ECO:0000256" key="6">
    <source>
        <dbReference type="ARBA" id="ARBA00023125"/>
    </source>
</evidence>
<dbReference type="PROSITE" id="PS00041">
    <property type="entry name" value="HTH_ARAC_FAMILY_1"/>
    <property type="match status" value="1"/>
</dbReference>
<keyword evidence="12" id="KW-1185">Reference proteome</keyword>
<proteinExistence type="predicted"/>
<dbReference type="CDD" id="cd17536">
    <property type="entry name" value="REC_YesN-like"/>
    <property type="match status" value="1"/>
</dbReference>
<dbReference type="GO" id="GO:0005737">
    <property type="term" value="C:cytoplasm"/>
    <property type="evidence" value="ECO:0007669"/>
    <property type="project" value="UniProtKB-SubCell"/>
</dbReference>
<dbReference type="InterPro" id="IPR018060">
    <property type="entry name" value="HTH_AraC"/>
</dbReference>
<dbReference type="InterPro" id="IPR011006">
    <property type="entry name" value="CheY-like_superfamily"/>
</dbReference>
<accession>A0A1A5YDG3</accession>
<protein>
    <submittedName>
        <fullName evidence="11">Two-component system response regulator</fullName>
    </submittedName>
</protein>
<evidence type="ECO:0000256" key="1">
    <source>
        <dbReference type="ARBA" id="ARBA00004496"/>
    </source>
</evidence>
<dbReference type="Gene3D" id="1.10.10.60">
    <property type="entry name" value="Homeodomain-like"/>
    <property type="match status" value="2"/>
</dbReference>
<dbReference type="Pfam" id="PF00072">
    <property type="entry name" value="Response_reg"/>
    <property type="match status" value="1"/>
</dbReference>
<feature type="domain" description="Response regulatory" evidence="10">
    <location>
        <begin position="2"/>
        <end position="122"/>
    </location>
</feature>
<evidence type="ECO:0000259" key="9">
    <source>
        <dbReference type="PROSITE" id="PS01124"/>
    </source>
</evidence>
<dbReference type="SUPFAM" id="SSF46689">
    <property type="entry name" value="Homeodomain-like"/>
    <property type="match status" value="2"/>
</dbReference>
<dbReference type="AlphaFoldDB" id="A0A1A5YDG3"/>
<dbReference type="PANTHER" id="PTHR42713:SF3">
    <property type="entry name" value="TRANSCRIPTIONAL REGULATORY PROTEIN HPTR"/>
    <property type="match status" value="1"/>
</dbReference>
<dbReference type="GO" id="GO:0003700">
    <property type="term" value="F:DNA-binding transcription factor activity"/>
    <property type="evidence" value="ECO:0007669"/>
    <property type="project" value="InterPro"/>
</dbReference>
<evidence type="ECO:0000256" key="4">
    <source>
        <dbReference type="ARBA" id="ARBA00023012"/>
    </source>
</evidence>
<comment type="caution">
    <text evidence="11">The sequence shown here is derived from an EMBL/GenBank/DDBJ whole genome shotgun (WGS) entry which is preliminary data.</text>
</comment>
<name>A0A1A5YDG3_9BACL</name>
<dbReference type="Proteomes" id="UP000092024">
    <property type="component" value="Unassembled WGS sequence"/>
</dbReference>
<feature type="domain" description="HTH araC/xylS-type" evidence="9">
    <location>
        <begin position="438"/>
        <end position="534"/>
    </location>
</feature>
<evidence type="ECO:0000256" key="2">
    <source>
        <dbReference type="ARBA" id="ARBA00022490"/>
    </source>
</evidence>
<dbReference type="InterPro" id="IPR001789">
    <property type="entry name" value="Sig_transdc_resp-reg_receiver"/>
</dbReference>
<comment type="subcellular location">
    <subcellularLocation>
        <location evidence="1">Cytoplasm</location>
    </subcellularLocation>
</comment>
<keyword evidence="2" id="KW-0963">Cytoplasm</keyword>
<dbReference type="Gene3D" id="3.40.50.2300">
    <property type="match status" value="1"/>
</dbReference>
<evidence type="ECO:0000313" key="12">
    <source>
        <dbReference type="Proteomes" id="UP000092024"/>
    </source>
</evidence>
<reference evidence="11 12" key="1">
    <citation type="submission" date="2016-05" db="EMBL/GenBank/DDBJ databases">
        <title>Paenibacillus oryzae. sp. nov., isolated from the rice root.</title>
        <authorList>
            <person name="Zhang J."/>
            <person name="Zhang X."/>
        </authorList>
    </citation>
    <scope>NUCLEOTIDE SEQUENCE [LARGE SCALE GENOMIC DNA]</scope>
    <source>
        <strain evidence="11 12">1DrF-4</strain>
    </source>
</reference>
<gene>
    <name evidence="11" type="ORF">A7K91_22990</name>
</gene>
<evidence type="ECO:0000256" key="3">
    <source>
        <dbReference type="ARBA" id="ARBA00022553"/>
    </source>
</evidence>
<keyword evidence="5" id="KW-0805">Transcription regulation</keyword>
<evidence type="ECO:0000256" key="7">
    <source>
        <dbReference type="ARBA" id="ARBA00023163"/>
    </source>
</evidence>
<keyword evidence="7" id="KW-0804">Transcription</keyword>
<dbReference type="PROSITE" id="PS50110">
    <property type="entry name" value="RESPONSE_REGULATORY"/>
    <property type="match status" value="1"/>
</dbReference>
<evidence type="ECO:0000259" key="10">
    <source>
        <dbReference type="PROSITE" id="PS50110"/>
    </source>
</evidence>
<keyword evidence="4" id="KW-0902">Two-component regulatory system</keyword>
<dbReference type="PANTHER" id="PTHR42713">
    <property type="entry name" value="HISTIDINE KINASE-RELATED"/>
    <property type="match status" value="1"/>
</dbReference>
<dbReference type="GO" id="GO:0043565">
    <property type="term" value="F:sequence-specific DNA binding"/>
    <property type="evidence" value="ECO:0007669"/>
    <property type="project" value="InterPro"/>
</dbReference>
<dbReference type="SMART" id="SM00342">
    <property type="entry name" value="HTH_ARAC"/>
    <property type="match status" value="1"/>
</dbReference>
<dbReference type="STRING" id="1844972.A7K91_22990"/>
<dbReference type="InterPro" id="IPR009057">
    <property type="entry name" value="Homeodomain-like_sf"/>
</dbReference>
<evidence type="ECO:0000256" key="5">
    <source>
        <dbReference type="ARBA" id="ARBA00023015"/>
    </source>
</evidence>
<sequence>MNLMIVEDELRLRLGLANNIPWEEHGIEVVGLAANGLEALALAERKRPDIMLIDVQMPEMDGLTLVRELRERQGNGDLFKLIILSGHDNFSFAQDALAQGVSKYLLKPAAEEEILGAVLEAADQLRKELEDWREQAELRVKWREHLPHLQSGFISQWASGVFSGRQVLDKCGDYHIALTEQDRIAVAVLDIDPVPQEDGRFKPEDAPMWHFSLQCLAKEMMPSTCWVCPDHQGYTLLVFVLPHEETPGDGALRVQTSVVQLLSRTREALGLTASAGICAAAGGIEEMSELYAEACRALQERIVYGSDIAIPYRELSQKEQGVQVQQGLEKALEIALETADEASALEALRGLWDKSLEPAETADEVHEAVLYLSSLYVRMIQKQGWRIKSVAGEDMAYFQNIRQLATKEQIHAWLSRLTGRICEYLQCQRKITSNGVVRSILSIVNEEIDQDITLHTVADRLFINSSYLSRLFKQETGVPFSTYVLERKMERAKSILQDGGKVYDAARLVGYRDVSYFTKVFRKYWGINPGGVKG</sequence>
<feature type="modified residue" description="4-aspartylphosphate" evidence="8">
    <location>
        <position position="54"/>
    </location>
</feature>
<dbReference type="SMART" id="SM00448">
    <property type="entry name" value="REC"/>
    <property type="match status" value="1"/>
</dbReference>
<keyword evidence="6" id="KW-0238">DNA-binding</keyword>